<dbReference type="EMBL" id="CP127294">
    <property type="protein sequence ID" value="WIX82742.1"/>
    <property type="molecule type" value="Genomic_DNA"/>
</dbReference>
<name>A0A9Y2IMW5_9PSEU</name>
<sequence length="76" mass="7665">MSGDTVGIPTASGDELEAWLYLPDGAGPHPVVVLAHGIDAIEAGGLAAFATRFQRAGWRASCSTTAVSAAPRGSRA</sequence>
<protein>
    <submittedName>
        <fullName evidence="1">Uncharacterized protein</fullName>
    </submittedName>
</protein>
<organism evidence="1 2">
    <name type="scientific">Amycolatopsis carbonis</name>
    <dbReference type="NCBI Taxonomy" id="715471"/>
    <lineage>
        <taxon>Bacteria</taxon>
        <taxon>Bacillati</taxon>
        <taxon>Actinomycetota</taxon>
        <taxon>Actinomycetes</taxon>
        <taxon>Pseudonocardiales</taxon>
        <taxon>Pseudonocardiaceae</taxon>
        <taxon>Amycolatopsis</taxon>
    </lineage>
</organism>
<dbReference type="SUPFAM" id="SSF53474">
    <property type="entry name" value="alpha/beta-Hydrolases"/>
    <property type="match status" value="1"/>
</dbReference>
<evidence type="ECO:0000313" key="1">
    <source>
        <dbReference type="EMBL" id="WIX82742.1"/>
    </source>
</evidence>
<dbReference type="KEGG" id="acab:QRX50_19155"/>
<dbReference type="AlphaFoldDB" id="A0A9Y2IMW5"/>
<dbReference type="RefSeq" id="WP_285973307.1">
    <property type="nucleotide sequence ID" value="NZ_CP127294.1"/>
</dbReference>
<gene>
    <name evidence="1" type="ORF">QRX50_19155</name>
</gene>
<proteinExistence type="predicted"/>
<reference evidence="1 2" key="1">
    <citation type="submission" date="2023-06" db="EMBL/GenBank/DDBJ databases">
        <authorList>
            <person name="Oyuntsetseg B."/>
            <person name="Kim S.B."/>
        </authorList>
    </citation>
    <scope>NUCLEOTIDE SEQUENCE [LARGE SCALE GENOMIC DNA]</scope>
    <source>
        <strain evidence="1 2">2-15</strain>
    </source>
</reference>
<keyword evidence="2" id="KW-1185">Reference proteome</keyword>
<dbReference type="InterPro" id="IPR029058">
    <property type="entry name" value="AB_hydrolase_fold"/>
</dbReference>
<accession>A0A9Y2IMW5</accession>
<dbReference type="Gene3D" id="3.40.50.1820">
    <property type="entry name" value="alpha/beta hydrolase"/>
    <property type="match status" value="1"/>
</dbReference>
<evidence type="ECO:0000313" key="2">
    <source>
        <dbReference type="Proteomes" id="UP001236014"/>
    </source>
</evidence>
<dbReference type="Proteomes" id="UP001236014">
    <property type="component" value="Chromosome"/>
</dbReference>